<feature type="compositionally biased region" description="Basic and acidic residues" evidence="1">
    <location>
        <begin position="202"/>
        <end position="211"/>
    </location>
</feature>
<feature type="compositionally biased region" description="Pro residues" evidence="1">
    <location>
        <begin position="172"/>
        <end position="188"/>
    </location>
</feature>
<feature type="compositionally biased region" description="Low complexity" evidence="1">
    <location>
        <begin position="189"/>
        <end position="201"/>
    </location>
</feature>
<gene>
    <name evidence="3" type="ORF">SAMN02746019_00027190</name>
</gene>
<dbReference type="AlphaFoldDB" id="A0A212QR59"/>
<feature type="region of interest" description="Disordered" evidence="1">
    <location>
        <begin position="151"/>
        <end position="211"/>
    </location>
</feature>
<name>A0A212QR59_9CHLR</name>
<dbReference type="RefSeq" id="WP_088570644.1">
    <property type="nucleotide sequence ID" value="NZ_FYEK01000019.1"/>
</dbReference>
<organism evidence="3 4">
    <name type="scientific">Thermoflexus hugenholtzii JAD2</name>
    <dbReference type="NCBI Taxonomy" id="877466"/>
    <lineage>
        <taxon>Bacteria</taxon>
        <taxon>Bacillati</taxon>
        <taxon>Chloroflexota</taxon>
        <taxon>Thermoflexia</taxon>
        <taxon>Thermoflexales</taxon>
        <taxon>Thermoflexaceae</taxon>
        <taxon>Thermoflexus</taxon>
    </lineage>
</organism>
<evidence type="ECO:0000313" key="3">
    <source>
        <dbReference type="EMBL" id="SNB61876.1"/>
    </source>
</evidence>
<feature type="signal peptide" evidence="2">
    <location>
        <begin position="1"/>
        <end position="20"/>
    </location>
</feature>
<dbReference type="EMBL" id="FYEK01000019">
    <property type="protein sequence ID" value="SNB61876.1"/>
    <property type="molecule type" value="Genomic_DNA"/>
</dbReference>
<evidence type="ECO:0000313" key="4">
    <source>
        <dbReference type="Proteomes" id="UP000197025"/>
    </source>
</evidence>
<dbReference type="Proteomes" id="UP000197025">
    <property type="component" value="Unassembled WGS sequence"/>
</dbReference>
<feature type="chain" id="PRO_5012081067" evidence="2">
    <location>
        <begin position="21"/>
        <end position="211"/>
    </location>
</feature>
<evidence type="ECO:0000256" key="1">
    <source>
        <dbReference type="SAM" id="MobiDB-lite"/>
    </source>
</evidence>
<keyword evidence="2" id="KW-0732">Signal</keyword>
<accession>A0A212QR59</accession>
<protein>
    <submittedName>
        <fullName evidence="3">Uncharacterized protein</fullName>
    </submittedName>
</protein>
<proteinExistence type="predicted"/>
<feature type="compositionally biased region" description="Low complexity" evidence="1">
    <location>
        <begin position="155"/>
        <end position="171"/>
    </location>
</feature>
<sequence>MRIQWIAMLPVLLLLFEWTAGHPVPAAAQGGDQCENDVCGFTYEVRQTQDFSSSGREARRCTGTWTIGVILPGSSRNSCAEAQAEIDCAGNVQITHRFGEGPDFCPTANTAWKETCEDPLGSRIGDSTGACAWQDYYGEVVKLHVQVPPHRFRITPTPSASSPGRTPGGSSTPPPAWSGKNPPGPSTPTPAGACGNGAATAARERPPSPAQ</sequence>
<dbReference type="InParanoid" id="A0A212QR59"/>
<keyword evidence="4" id="KW-1185">Reference proteome</keyword>
<reference evidence="4" key="1">
    <citation type="submission" date="2017-06" db="EMBL/GenBank/DDBJ databases">
        <authorList>
            <person name="Varghese N."/>
            <person name="Submissions S."/>
        </authorList>
    </citation>
    <scope>NUCLEOTIDE SEQUENCE [LARGE SCALE GENOMIC DNA]</scope>
    <source>
        <strain evidence="4">JAD2</strain>
    </source>
</reference>
<evidence type="ECO:0000256" key="2">
    <source>
        <dbReference type="SAM" id="SignalP"/>
    </source>
</evidence>